<protein>
    <submittedName>
        <fullName evidence="1">Uncharacterized protein</fullName>
    </submittedName>
</protein>
<accession>A0ABD2PIQ4</accession>
<keyword evidence="2" id="KW-1185">Reference proteome</keyword>
<dbReference type="AlphaFoldDB" id="A0ABD2PIQ4"/>
<organism evidence="1 2">
    <name type="scientific">Cichlidogyrus casuarinus</name>
    <dbReference type="NCBI Taxonomy" id="1844966"/>
    <lineage>
        <taxon>Eukaryota</taxon>
        <taxon>Metazoa</taxon>
        <taxon>Spiralia</taxon>
        <taxon>Lophotrochozoa</taxon>
        <taxon>Platyhelminthes</taxon>
        <taxon>Monogenea</taxon>
        <taxon>Monopisthocotylea</taxon>
        <taxon>Dactylogyridea</taxon>
        <taxon>Ancyrocephalidae</taxon>
        <taxon>Cichlidogyrus</taxon>
    </lineage>
</organism>
<dbReference type="Proteomes" id="UP001626550">
    <property type="component" value="Unassembled WGS sequence"/>
</dbReference>
<proteinExistence type="predicted"/>
<name>A0ABD2PIQ4_9PLAT</name>
<comment type="caution">
    <text evidence="1">The sequence shown here is derived from an EMBL/GenBank/DDBJ whole genome shotgun (WGS) entry which is preliminary data.</text>
</comment>
<evidence type="ECO:0000313" key="1">
    <source>
        <dbReference type="EMBL" id="KAL3306984.1"/>
    </source>
</evidence>
<evidence type="ECO:0000313" key="2">
    <source>
        <dbReference type="Proteomes" id="UP001626550"/>
    </source>
</evidence>
<dbReference type="EMBL" id="JBJKFK010008772">
    <property type="protein sequence ID" value="KAL3306984.1"/>
    <property type="molecule type" value="Genomic_DNA"/>
</dbReference>
<gene>
    <name evidence="1" type="ORF">Ciccas_014517</name>
</gene>
<reference evidence="1 2" key="1">
    <citation type="submission" date="2024-11" db="EMBL/GenBank/DDBJ databases">
        <title>Adaptive evolution of stress response genes in parasites aligns with host niche diversity.</title>
        <authorList>
            <person name="Hahn C."/>
            <person name="Resl P."/>
        </authorList>
    </citation>
    <scope>NUCLEOTIDE SEQUENCE [LARGE SCALE GENOMIC DNA]</scope>
    <source>
        <strain evidence="1">EGGRZ-B1_66</strain>
        <tissue evidence="1">Body</tissue>
    </source>
</reference>
<sequence length="68" mass="7824">MDKTAAQMVEASPTPNITDMFISDHGLPIRFIQEFMCTCICELMLQGITIYCNLENEVQRNEIKRILT</sequence>